<feature type="binding site" evidence="7">
    <location>
        <position position="307"/>
    </location>
    <ligand>
        <name>ADP</name>
        <dbReference type="ChEBI" id="CHEBI:456216"/>
    </ligand>
</feature>
<name>A0ABU2WJ72_9GAMM</name>
<reference evidence="11 12" key="1">
    <citation type="submission" date="2023-09" db="EMBL/GenBank/DDBJ databases">
        <authorList>
            <person name="Rey-Velasco X."/>
        </authorList>
    </citation>
    <scope>NUCLEOTIDE SEQUENCE [LARGE SCALE GENOMIC DNA]</scope>
    <source>
        <strain evidence="11 12">W345</strain>
    </source>
</reference>
<evidence type="ECO:0000313" key="12">
    <source>
        <dbReference type="Proteomes" id="UP001254608"/>
    </source>
</evidence>
<dbReference type="PANTHER" id="PTHR10196:SF78">
    <property type="entry name" value="GLYCEROL KINASE"/>
    <property type="match status" value="1"/>
</dbReference>
<comment type="caution">
    <text evidence="11">The sequence shown here is derived from an EMBL/GenBank/DDBJ whole genome shotgun (WGS) entry which is preliminary data.</text>
</comment>
<evidence type="ECO:0000256" key="4">
    <source>
        <dbReference type="ARBA" id="ARBA00022777"/>
    </source>
</evidence>
<feature type="binding site" evidence="7">
    <location>
        <position position="411"/>
    </location>
    <ligand>
        <name>ADP</name>
        <dbReference type="ChEBI" id="CHEBI:456216"/>
    </ligand>
</feature>
<dbReference type="Pfam" id="PF02782">
    <property type="entry name" value="FGGY_C"/>
    <property type="match status" value="1"/>
</dbReference>
<feature type="binding site" evidence="7">
    <location>
        <position position="82"/>
    </location>
    <ligand>
        <name>glycerol</name>
        <dbReference type="ChEBI" id="CHEBI:17754"/>
    </ligand>
</feature>
<comment type="similarity">
    <text evidence="1 7 8">Belongs to the FGGY kinase family.</text>
</comment>
<dbReference type="InterPro" id="IPR000577">
    <property type="entry name" value="Carb_kinase_FGGY"/>
</dbReference>
<dbReference type="CDD" id="cd07786">
    <property type="entry name" value="FGGY_EcGK_like"/>
    <property type="match status" value="1"/>
</dbReference>
<keyword evidence="6 7" id="KW-0067">ATP-binding</keyword>
<feature type="binding site" evidence="7">
    <location>
        <position position="133"/>
    </location>
    <ligand>
        <name>sn-glycerol 3-phosphate</name>
        <dbReference type="ChEBI" id="CHEBI:57597"/>
    </ligand>
</feature>
<evidence type="ECO:0000256" key="8">
    <source>
        <dbReference type="RuleBase" id="RU003733"/>
    </source>
</evidence>
<evidence type="ECO:0000313" key="11">
    <source>
        <dbReference type="EMBL" id="MDT0497887.1"/>
    </source>
</evidence>
<dbReference type="NCBIfam" id="NF000756">
    <property type="entry name" value="PRK00047.1"/>
    <property type="match status" value="1"/>
</dbReference>
<feature type="binding site" evidence="7">
    <location>
        <position position="307"/>
    </location>
    <ligand>
        <name>ATP</name>
        <dbReference type="ChEBI" id="CHEBI:30616"/>
    </ligand>
</feature>
<dbReference type="InterPro" id="IPR005999">
    <property type="entry name" value="Glycerol_kin"/>
</dbReference>
<accession>A0ABU2WJ72</accession>
<comment type="function">
    <text evidence="7">Key enzyme in the regulation of glycerol uptake and metabolism. Catalyzes the phosphorylation of glycerol to yield sn-glycerol 3-phosphate.</text>
</comment>
<feature type="binding site" evidence="7">
    <location>
        <position position="11"/>
    </location>
    <ligand>
        <name>ADP</name>
        <dbReference type="ChEBI" id="CHEBI:456216"/>
    </ligand>
</feature>
<dbReference type="InterPro" id="IPR018485">
    <property type="entry name" value="FGGY_C"/>
</dbReference>
<evidence type="ECO:0000256" key="2">
    <source>
        <dbReference type="ARBA" id="ARBA00022679"/>
    </source>
</evidence>
<keyword evidence="4 7" id="KW-0418">Kinase</keyword>
<feature type="binding site" evidence="7">
    <location>
        <position position="11"/>
    </location>
    <ligand>
        <name>sn-glycerol 3-phosphate</name>
        <dbReference type="ChEBI" id="CHEBI:57597"/>
    </ligand>
</feature>
<dbReference type="EC" id="2.7.1.30" evidence="7"/>
<feature type="domain" description="Carbohydrate kinase FGGY N-terminal" evidence="9">
    <location>
        <begin position="4"/>
        <end position="249"/>
    </location>
</feature>
<comment type="catalytic activity">
    <reaction evidence="7">
        <text>glycerol + ATP = sn-glycerol 3-phosphate + ADP + H(+)</text>
        <dbReference type="Rhea" id="RHEA:21644"/>
        <dbReference type="ChEBI" id="CHEBI:15378"/>
        <dbReference type="ChEBI" id="CHEBI:17754"/>
        <dbReference type="ChEBI" id="CHEBI:30616"/>
        <dbReference type="ChEBI" id="CHEBI:57597"/>
        <dbReference type="ChEBI" id="CHEBI:456216"/>
        <dbReference type="EC" id="2.7.1.30"/>
    </reaction>
</comment>
<feature type="binding site" evidence="7">
    <location>
        <position position="133"/>
    </location>
    <ligand>
        <name>glycerol</name>
        <dbReference type="ChEBI" id="CHEBI:17754"/>
    </ligand>
</feature>
<evidence type="ECO:0000259" key="9">
    <source>
        <dbReference type="Pfam" id="PF00370"/>
    </source>
</evidence>
<feature type="binding site" evidence="7">
    <location>
        <position position="264"/>
    </location>
    <ligand>
        <name>ATP</name>
        <dbReference type="ChEBI" id="CHEBI:30616"/>
    </ligand>
</feature>
<keyword evidence="12" id="KW-1185">Reference proteome</keyword>
<feature type="binding site" evidence="7">
    <location>
        <position position="11"/>
    </location>
    <ligand>
        <name>ATP</name>
        <dbReference type="ChEBI" id="CHEBI:30616"/>
    </ligand>
</feature>
<feature type="binding site" evidence="7">
    <location>
        <position position="407"/>
    </location>
    <ligand>
        <name>ADP</name>
        <dbReference type="ChEBI" id="CHEBI:456216"/>
    </ligand>
</feature>
<dbReference type="InterPro" id="IPR018483">
    <property type="entry name" value="Carb_kinase_FGGY_CS"/>
</dbReference>
<dbReference type="Gene3D" id="3.30.420.40">
    <property type="match status" value="2"/>
</dbReference>
<dbReference type="RefSeq" id="WP_311365279.1">
    <property type="nucleotide sequence ID" value="NZ_JAVRIC010000014.1"/>
</dbReference>
<dbReference type="InterPro" id="IPR043129">
    <property type="entry name" value="ATPase_NBD"/>
</dbReference>
<feature type="binding site" evidence="7">
    <location>
        <position position="13"/>
    </location>
    <ligand>
        <name>ATP</name>
        <dbReference type="ChEBI" id="CHEBI:30616"/>
    </ligand>
</feature>
<dbReference type="PROSITE" id="PS00445">
    <property type="entry name" value="FGGY_KINASES_2"/>
    <property type="match status" value="1"/>
</dbReference>
<feature type="binding site" evidence="7">
    <location>
        <position position="242"/>
    </location>
    <ligand>
        <name>sn-glycerol 3-phosphate</name>
        <dbReference type="ChEBI" id="CHEBI:57597"/>
    </ligand>
</feature>
<dbReference type="GO" id="GO:0004370">
    <property type="term" value="F:glycerol kinase activity"/>
    <property type="evidence" value="ECO:0007669"/>
    <property type="project" value="UniProtKB-EC"/>
</dbReference>
<dbReference type="SUPFAM" id="SSF53067">
    <property type="entry name" value="Actin-like ATPase domain"/>
    <property type="match status" value="2"/>
</dbReference>
<dbReference type="EMBL" id="JAVRIC010000014">
    <property type="protein sequence ID" value="MDT0497887.1"/>
    <property type="molecule type" value="Genomic_DNA"/>
</dbReference>
<keyword evidence="5 7" id="KW-0319">Glycerol metabolism</keyword>
<keyword evidence="3 7" id="KW-0547">Nucleotide-binding</keyword>
<evidence type="ECO:0000256" key="5">
    <source>
        <dbReference type="ARBA" id="ARBA00022798"/>
    </source>
</evidence>
<proteinExistence type="inferred from homology"/>
<dbReference type="Pfam" id="PF00370">
    <property type="entry name" value="FGGY_N"/>
    <property type="match status" value="1"/>
</dbReference>
<feature type="binding site" evidence="7">
    <location>
        <position position="82"/>
    </location>
    <ligand>
        <name>sn-glycerol 3-phosphate</name>
        <dbReference type="ChEBI" id="CHEBI:57597"/>
    </ligand>
</feature>
<feature type="binding site" evidence="7">
    <location>
        <position position="243"/>
    </location>
    <ligand>
        <name>glycerol</name>
        <dbReference type="ChEBI" id="CHEBI:17754"/>
    </ligand>
</feature>
<keyword evidence="2 7" id="KW-0808">Transferase</keyword>
<feature type="binding site" evidence="7">
    <location>
        <position position="407"/>
    </location>
    <ligand>
        <name>ATP</name>
        <dbReference type="ChEBI" id="CHEBI:30616"/>
    </ligand>
</feature>
<feature type="domain" description="Carbohydrate kinase FGGY C-terminal" evidence="10">
    <location>
        <begin position="260"/>
        <end position="445"/>
    </location>
</feature>
<feature type="binding site" evidence="7">
    <location>
        <position position="264"/>
    </location>
    <ligand>
        <name>ADP</name>
        <dbReference type="ChEBI" id="CHEBI:456216"/>
    </ligand>
</feature>
<dbReference type="HAMAP" id="MF_00186">
    <property type="entry name" value="Glycerol_kin"/>
    <property type="match status" value="1"/>
</dbReference>
<evidence type="ECO:0000256" key="1">
    <source>
        <dbReference type="ARBA" id="ARBA00009156"/>
    </source>
</evidence>
<feature type="binding site" evidence="7">
    <location>
        <position position="81"/>
    </location>
    <ligand>
        <name>glycerol</name>
        <dbReference type="ChEBI" id="CHEBI:17754"/>
    </ligand>
</feature>
<comment type="pathway">
    <text evidence="7">Polyol metabolism; glycerol degradation via glycerol kinase pathway; sn-glycerol 3-phosphate from glycerol: step 1/1.</text>
</comment>
<feature type="binding site" evidence="7">
    <location>
        <position position="81"/>
    </location>
    <ligand>
        <name>sn-glycerol 3-phosphate</name>
        <dbReference type="ChEBI" id="CHEBI:57597"/>
    </ligand>
</feature>
<dbReference type="Proteomes" id="UP001254608">
    <property type="component" value="Unassembled WGS sequence"/>
</dbReference>
<gene>
    <name evidence="7 11" type="primary">glpK</name>
    <name evidence="11" type="ORF">RM530_11010</name>
</gene>
<organism evidence="11 12">
    <name type="scientific">Banduia mediterranea</name>
    <dbReference type="NCBI Taxonomy" id="3075609"/>
    <lineage>
        <taxon>Bacteria</taxon>
        <taxon>Pseudomonadati</taxon>
        <taxon>Pseudomonadota</taxon>
        <taxon>Gammaproteobacteria</taxon>
        <taxon>Nevskiales</taxon>
        <taxon>Algiphilaceae</taxon>
        <taxon>Banduia</taxon>
    </lineage>
</organism>
<evidence type="ECO:0000256" key="7">
    <source>
        <dbReference type="HAMAP-Rule" id="MF_00186"/>
    </source>
</evidence>
<feature type="binding site" evidence="7">
    <location>
        <position position="15"/>
    </location>
    <ligand>
        <name>ADP</name>
        <dbReference type="ChEBI" id="CHEBI:456216"/>
    </ligand>
</feature>
<dbReference type="InterPro" id="IPR018484">
    <property type="entry name" value="FGGY_N"/>
</dbReference>
<dbReference type="PANTHER" id="PTHR10196">
    <property type="entry name" value="SUGAR KINASE"/>
    <property type="match status" value="1"/>
</dbReference>
<dbReference type="NCBIfam" id="TIGR01311">
    <property type="entry name" value="glycerol_kin"/>
    <property type="match status" value="1"/>
</dbReference>
<evidence type="ECO:0000259" key="10">
    <source>
        <dbReference type="Pfam" id="PF02782"/>
    </source>
</evidence>
<protein>
    <recommendedName>
        <fullName evidence="7">Glycerol kinase</fullName>
        <ecNumber evidence="7">2.7.1.30</ecNumber>
    </recommendedName>
    <alternativeName>
        <fullName evidence="7">ATP:glycerol 3-phosphotransferase</fullName>
    </alternativeName>
    <alternativeName>
        <fullName evidence="7">Glycerokinase</fullName>
        <shortName evidence="7">GK</shortName>
    </alternativeName>
</protein>
<dbReference type="PIRSF" id="PIRSF000538">
    <property type="entry name" value="GlpK"/>
    <property type="match status" value="1"/>
</dbReference>
<evidence type="ECO:0000256" key="3">
    <source>
        <dbReference type="ARBA" id="ARBA00022741"/>
    </source>
</evidence>
<evidence type="ECO:0000256" key="6">
    <source>
        <dbReference type="ARBA" id="ARBA00022840"/>
    </source>
</evidence>
<feature type="binding site" evidence="7">
    <location>
        <position position="242"/>
    </location>
    <ligand>
        <name>glycerol</name>
        <dbReference type="ChEBI" id="CHEBI:17754"/>
    </ligand>
</feature>
<feature type="binding site" evidence="7">
    <location>
        <position position="12"/>
    </location>
    <ligand>
        <name>ATP</name>
        <dbReference type="ChEBI" id="CHEBI:30616"/>
    </ligand>
</feature>
<comment type="activity regulation">
    <text evidence="7">Inhibited by fructose 1,6-bisphosphate (FBP).</text>
</comment>
<feature type="binding site" evidence="7">
    <location>
        <position position="311"/>
    </location>
    <ligand>
        <name>ATP</name>
        <dbReference type="ChEBI" id="CHEBI:30616"/>
    </ligand>
</feature>
<sequence length="493" mass="54726">MSAILSIDQGTTSTRAIVFDREGRKLGSAQRELEQSYPHSGWVEHDPEQIWADTVECLRGALKDADLSVGDIAACGITNQRETTVVWDRKTGKPIYPAIVWQDRRTFEWCKQRKSDERDAWIADRSGLLLDPYFSATKVGWILDNVDGARERAERGELAFGTIDCWLIWNMTGGERHVTDATNACRTMLFNVRTQDWDEDLLEFFGVPRALLPEVLDSAAEFCRMDADILGEPLVVGGVAGDQQAATIGQACFEPGMIKSTYGTGCFMVLNLGKEFVRSEHRLLTTTAYRLNGEVTYALEGSIFIAGAAVQWLRDAVKLIEHAADTEDLAKSLPDNRGVYLVPAFTGLGAPYWDPEARGAIFGLTRDTGFAHIARAALESVCYQTRDLIEAMGKDAKPPHELRVDGGMVVNDWLTQFLADTLKIPVERPQVVETTALGAAYLAGLHAGVYESLDDIAQLWKLERRFEPVQSPEQSDTNYAGWLNAVKRVRTAD</sequence>